<evidence type="ECO:0000313" key="1">
    <source>
        <dbReference type="WBParaSite" id="MCU_001311-RA"/>
    </source>
</evidence>
<proteinExistence type="predicted"/>
<dbReference type="Gene3D" id="3.10.310.50">
    <property type="match status" value="1"/>
</dbReference>
<accession>A0A5K3EKZ9</accession>
<name>A0A5K3EKZ9_MESCO</name>
<sequence>MQETINSDRGKCDRSYPRPTIAIALVDGLRFGRAEDQSDENIINYAAIFSYYLFESWKLPTHCESEPDKIIIFYSKNDGVLYTYASENLKEKLPRDVIRRTTVESKAAFGSGIYEGLKYMLKRYQELLTTNRSGMFGTK</sequence>
<reference evidence="1" key="1">
    <citation type="submission" date="2019-11" db="UniProtKB">
        <authorList>
            <consortium name="WormBaseParasite"/>
        </authorList>
    </citation>
    <scope>IDENTIFICATION</scope>
</reference>
<dbReference type="WBParaSite" id="MCU_001311-RA">
    <property type="protein sequence ID" value="MCU_001311-RA"/>
    <property type="gene ID" value="MCU_001311"/>
</dbReference>
<dbReference type="AlphaFoldDB" id="A0A5K3EKZ9"/>
<organism evidence="1">
    <name type="scientific">Mesocestoides corti</name>
    <name type="common">Flatworm</name>
    <dbReference type="NCBI Taxonomy" id="53468"/>
    <lineage>
        <taxon>Eukaryota</taxon>
        <taxon>Metazoa</taxon>
        <taxon>Spiralia</taxon>
        <taxon>Lophotrochozoa</taxon>
        <taxon>Platyhelminthes</taxon>
        <taxon>Cestoda</taxon>
        <taxon>Eucestoda</taxon>
        <taxon>Cyclophyllidea</taxon>
        <taxon>Mesocestoididae</taxon>
        <taxon>Mesocestoides</taxon>
    </lineage>
</organism>
<protein>
    <submittedName>
        <fullName evidence="1">DUF58 domain-containing protein</fullName>
    </submittedName>
</protein>